<dbReference type="SUPFAM" id="SSF51735">
    <property type="entry name" value="NAD(P)-binding Rossmann-fold domains"/>
    <property type="match status" value="1"/>
</dbReference>
<dbReference type="InterPro" id="IPR003099">
    <property type="entry name" value="Prephen_DH"/>
</dbReference>
<dbReference type="Pfam" id="PF20463">
    <property type="entry name" value="PDH_C"/>
    <property type="match status" value="1"/>
</dbReference>
<dbReference type="InterPro" id="IPR036291">
    <property type="entry name" value="NAD(P)-bd_dom_sf"/>
</dbReference>
<name>A0ABY2TRU1_9SPIR</name>
<dbReference type="PANTHER" id="PTHR21363:SF0">
    <property type="entry name" value="PREPHENATE DEHYDROGENASE [NADP(+)]"/>
    <property type="match status" value="1"/>
</dbReference>
<evidence type="ECO:0000259" key="2">
    <source>
        <dbReference type="PROSITE" id="PS51176"/>
    </source>
</evidence>
<dbReference type="Pfam" id="PF02153">
    <property type="entry name" value="PDH_N"/>
    <property type="match status" value="1"/>
</dbReference>
<evidence type="ECO:0000313" key="4">
    <source>
        <dbReference type="Proteomes" id="UP000310168"/>
    </source>
</evidence>
<dbReference type="Gene3D" id="1.10.3660.10">
    <property type="entry name" value="6-phosphogluconate dehydrogenase C-terminal like domain"/>
    <property type="match status" value="1"/>
</dbReference>
<keyword evidence="1" id="KW-0560">Oxidoreductase</keyword>
<dbReference type="EMBL" id="SJDU01000080">
    <property type="protein sequence ID" value="TKZ35582.1"/>
    <property type="molecule type" value="Genomic_DNA"/>
</dbReference>
<evidence type="ECO:0000256" key="1">
    <source>
        <dbReference type="ARBA" id="ARBA00023002"/>
    </source>
</evidence>
<sequence length="292" mass="33121">MTNILVIGLGLIGGSLVKSLRSKNKNSQKNNYRIWAIDKNKKNIESALKDKYIERGFSNYSNIKEALDFADIIIICAFPSVALNIIEKYKDLIDNKKILSDFCGVKKDIFDAVSNKKYVGLHIMAGKEKGGYINSSESLFKNSNAIILSNDKAKKEDIKKIEKLSKDAGCGKIILSTAEKHDYMIAFTSQLMHIIACSIVNHNQFLESLGYEGNSLSDHTRVGTIDANMWSELFLYNSKYLSNSLSEYINRLEDFKKALDKKNIDELKKLMINSNKIKSKWLKLKNNKKNNI</sequence>
<dbReference type="InterPro" id="IPR046826">
    <property type="entry name" value="PDH_N"/>
</dbReference>
<dbReference type="InterPro" id="IPR050812">
    <property type="entry name" value="Preph/Arog_dehydrog"/>
</dbReference>
<gene>
    <name evidence="3" type="ORF">EZH24_04535</name>
</gene>
<feature type="domain" description="Prephenate/arogenate dehydrogenase" evidence="2">
    <location>
        <begin position="2"/>
        <end position="289"/>
    </location>
</feature>
<reference evidence="3 4" key="1">
    <citation type="journal article" date="2019" name="Anaerobe">
        <title>Brachyspira catarrhinii sp. nov., an anaerobic intestinal spirochaete isolated from vervet monkeys may have been misidentified as Brachyspira aalborgi in previous studies.</title>
        <authorList>
            <person name="Phillips N.D."/>
            <person name="La T."/>
            <person name="Hampson D.J."/>
        </authorList>
    </citation>
    <scope>NUCLEOTIDE SEQUENCE [LARGE SCALE GENOMIC DNA]</scope>
    <source>
        <strain evidence="3 4">Z12</strain>
    </source>
</reference>
<keyword evidence="4" id="KW-1185">Reference proteome</keyword>
<protein>
    <submittedName>
        <fullName evidence="3">Prephenate dehydrogenase</fullName>
    </submittedName>
</protein>
<dbReference type="Proteomes" id="UP000310168">
    <property type="component" value="Unassembled WGS sequence"/>
</dbReference>
<dbReference type="PANTHER" id="PTHR21363">
    <property type="entry name" value="PREPHENATE DEHYDROGENASE"/>
    <property type="match status" value="1"/>
</dbReference>
<dbReference type="Gene3D" id="3.40.50.720">
    <property type="entry name" value="NAD(P)-binding Rossmann-like Domain"/>
    <property type="match status" value="1"/>
</dbReference>
<dbReference type="PROSITE" id="PS51176">
    <property type="entry name" value="PDH_ADH"/>
    <property type="match status" value="1"/>
</dbReference>
<proteinExistence type="predicted"/>
<dbReference type="InterPro" id="IPR046825">
    <property type="entry name" value="PDH_C"/>
</dbReference>
<accession>A0ABY2TRU1</accession>
<dbReference type="RefSeq" id="WP_137997932.1">
    <property type="nucleotide sequence ID" value="NZ_SJDU01000080.1"/>
</dbReference>
<evidence type="ECO:0000313" key="3">
    <source>
        <dbReference type="EMBL" id="TKZ35582.1"/>
    </source>
</evidence>
<dbReference type="SUPFAM" id="SSF48179">
    <property type="entry name" value="6-phosphogluconate dehydrogenase C-terminal domain-like"/>
    <property type="match status" value="1"/>
</dbReference>
<comment type="caution">
    <text evidence="3">The sequence shown here is derived from an EMBL/GenBank/DDBJ whole genome shotgun (WGS) entry which is preliminary data.</text>
</comment>
<dbReference type="InterPro" id="IPR008927">
    <property type="entry name" value="6-PGluconate_DH-like_C_sf"/>
</dbReference>
<organism evidence="3 4">
    <name type="scientific">Brachyspira catarrhinii</name>
    <dbReference type="NCBI Taxonomy" id="2528966"/>
    <lineage>
        <taxon>Bacteria</taxon>
        <taxon>Pseudomonadati</taxon>
        <taxon>Spirochaetota</taxon>
        <taxon>Spirochaetia</taxon>
        <taxon>Brachyspirales</taxon>
        <taxon>Brachyspiraceae</taxon>
        <taxon>Brachyspira</taxon>
    </lineage>
</organism>